<evidence type="ECO:0000256" key="4">
    <source>
        <dbReference type="SAM" id="MobiDB-lite"/>
    </source>
</evidence>
<comment type="caution">
    <text evidence="6">The sequence shown here is derived from an EMBL/GenBank/DDBJ whole genome shotgun (WGS) entry which is preliminary data.</text>
</comment>
<evidence type="ECO:0000256" key="1">
    <source>
        <dbReference type="ARBA" id="ARBA00004123"/>
    </source>
</evidence>
<sequence length="240" mass="28397">MSTEQLQDGITIYVDIPDLDPTMGSHSCGKRNQRPDHLPQRDKSYRFLVSLVSYRHRPTFTFESTLDIFRKVLENLHAMEYYFSRIQLFDESQIVTPSLKRTLDKKRRKKLEKLENQGILIGKNPAKLLHKAQKLAGSAEQETHNVTEEIRRKWKIAILKAQGCKVKDDLNLLRKSANKIKKIKRKQFEKWQERNQLVEQTKRERQAKRQANIQERRNRKLTKKFQKAKSKGRIFSVGQN</sequence>
<dbReference type="EMBL" id="QNGE01001190">
    <property type="protein sequence ID" value="KAA3678189.1"/>
    <property type="molecule type" value="Genomic_DNA"/>
</dbReference>
<dbReference type="PANTHER" id="PTHR14369:SF0">
    <property type="entry name" value="SURFEIT LOCUS PROTEIN 6"/>
    <property type="match status" value="1"/>
</dbReference>
<dbReference type="AlphaFoldDB" id="A0A5J4NRW5"/>
<evidence type="ECO:0000256" key="3">
    <source>
        <dbReference type="ARBA" id="ARBA00023242"/>
    </source>
</evidence>
<dbReference type="PANTHER" id="PTHR14369">
    <property type="entry name" value="SURFEIT LOCUS PROTEIN 6"/>
    <property type="match status" value="1"/>
</dbReference>
<comment type="subcellular location">
    <subcellularLocation>
        <location evidence="1">Nucleus</location>
    </subcellularLocation>
</comment>
<keyword evidence="7" id="KW-1185">Reference proteome</keyword>
<proteinExistence type="inferred from homology"/>
<dbReference type="InterPro" id="IPR007019">
    <property type="entry name" value="SURF6"/>
</dbReference>
<dbReference type="Pfam" id="PF04935">
    <property type="entry name" value="SURF6"/>
    <property type="match status" value="1"/>
</dbReference>
<dbReference type="GO" id="GO:0042273">
    <property type="term" value="P:ribosomal large subunit biogenesis"/>
    <property type="evidence" value="ECO:0007669"/>
    <property type="project" value="TreeGrafter"/>
</dbReference>
<protein>
    <recommendedName>
        <fullName evidence="5">Ribosomal RNA-processing protein 14/surfeit locus protein 6 C-terminal domain-containing protein</fullName>
    </recommendedName>
</protein>
<dbReference type="Proteomes" id="UP000324629">
    <property type="component" value="Unassembled WGS sequence"/>
</dbReference>
<dbReference type="GO" id="GO:0003677">
    <property type="term" value="F:DNA binding"/>
    <property type="evidence" value="ECO:0007669"/>
    <property type="project" value="TreeGrafter"/>
</dbReference>
<feature type="region of interest" description="Disordered" evidence="4">
    <location>
        <begin position="199"/>
        <end position="240"/>
    </location>
</feature>
<dbReference type="GO" id="GO:0005730">
    <property type="term" value="C:nucleolus"/>
    <property type="evidence" value="ECO:0007669"/>
    <property type="project" value="TreeGrafter"/>
</dbReference>
<evidence type="ECO:0000256" key="2">
    <source>
        <dbReference type="ARBA" id="ARBA00005904"/>
    </source>
</evidence>
<dbReference type="GO" id="GO:0042274">
    <property type="term" value="P:ribosomal small subunit biogenesis"/>
    <property type="evidence" value="ECO:0007669"/>
    <property type="project" value="TreeGrafter"/>
</dbReference>
<accession>A0A5J4NRW5</accession>
<evidence type="ECO:0000313" key="6">
    <source>
        <dbReference type="EMBL" id="KAA3678189.1"/>
    </source>
</evidence>
<dbReference type="GO" id="GO:0003723">
    <property type="term" value="F:RNA binding"/>
    <property type="evidence" value="ECO:0007669"/>
    <property type="project" value="TreeGrafter"/>
</dbReference>
<reference evidence="6 7" key="1">
    <citation type="journal article" date="2019" name="Gigascience">
        <title>Whole-genome sequence of the oriental lung fluke Paragonimus westermani.</title>
        <authorList>
            <person name="Oey H."/>
            <person name="Zakrzewski M."/>
            <person name="Narain K."/>
            <person name="Devi K.R."/>
            <person name="Agatsuma T."/>
            <person name="Nawaratna S."/>
            <person name="Gobert G.N."/>
            <person name="Jones M.K."/>
            <person name="Ragan M.A."/>
            <person name="McManus D.P."/>
            <person name="Krause L."/>
        </authorList>
    </citation>
    <scope>NUCLEOTIDE SEQUENCE [LARGE SCALE GENOMIC DNA]</scope>
    <source>
        <strain evidence="6 7">IND2009</strain>
    </source>
</reference>
<evidence type="ECO:0000313" key="7">
    <source>
        <dbReference type="Proteomes" id="UP000324629"/>
    </source>
</evidence>
<keyword evidence="3" id="KW-0539">Nucleus</keyword>
<dbReference type="InterPro" id="IPR029190">
    <property type="entry name" value="Rrp14/SURF6_C"/>
</dbReference>
<feature type="domain" description="Ribosomal RNA-processing protein 14/surfeit locus protein 6 C-terminal" evidence="5">
    <location>
        <begin position="80"/>
        <end position="224"/>
    </location>
</feature>
<name>A0A5J4NRW5_9TREM</name>
<feature type="compositionally biased region" description="Basic residues" evidence="4">
    <location>
        <begin position="217"/>
        <end position="232"/>
    </location>
</feature>
<evidence type="ECO:0000259" key="5">
    <source>
        <dbReference type="Pfam" id="PF04935"/>
    </source>
</evidence>
<comment type="similarity">
    <text evidence="2">Belongs to the SURF6 family.</text>
</comment>
<gene>
    <name evidence="6" type="ORF">DEA37_0012137</name>
</gene>
<organism evidence="6 7">
    <name type="scientific">Paragonimus westermani</name>
    <dbReference type="NCBI Taxonomy" id="34504"/>
    <lineage>
        <taxon>Eukaryota</taxon>
        <taxon>Metazoa</taxon>
        <taxon>Spiralia</taxon>
        <taxon>Lophotrochozoa</taxon>
        <taxon>Platyhelminthes</taxon>
        <taxon>Trematoda</taxon>
        <taxon>Digenea</taxon>
        <taxon>Plagiorchiida</taxon>
        <taxon>Troglotremata</taxon>
        <taxon>Troglotrematidae</taxon>
        <taxon>Paragonimus</taxon>
    </lineage>
</organism>